<proteinExistence type="inferred from homology"/>
<dbReference type="AlphaFoldDB" id="A0A512HAK2"/>
<keyword evidence="3" id="KW-0203">Cytokinin biosynthesis</keyword>
<dbReference type="EMBL" id="BJZO01000080">
    <property type="protein sequence ID" value="GEO82465.1"/>
    <property type="molecule type" value="Genomic_DNA"/>
</dbReference>
<reference evidence="4 5" key="1">
    <citation type="submission" date="2019-07" db="EMBL/GenBank/DDBJ databases">
        <title>Whole genome shotgun sequence of Rhodospirillum oryzae NBRC 107573.</title>
        <authorList>
            <person name="Hosoyama A."/>
            <person name="Uohara A."/>
            <person name="Ohji S."/>
            <person name="Ichikawa N."/>
        </authorList>
    </citation>
    <scope>NUCLEOTIDE SEQUENCE [LARGE SCALE GENOMIC DNA]</scope>
    <source>
        <strain evidence="4 5">NBRC 107573</strain>
    </source>
</reference>
<dbReference type="Proteomes" id="UP000321567">
    <property type="component" value="Unassembled WGS sequence"/>
</dbReference>
<protein>
    <recommendedName>
        <fullName evidence="3">Cytokinin riboside 5'-monophosphate phosphoribohydrolase</fullName>
        <ecNumber evidence="3">3.2.2.n1</ecNumber>
    </recommendedName>
</protein>
<evidence type="ECO:0000256" key="1">
    <source>
        <dbReference type="ARBA" id="ARBA00000274"/>
    </source>
</evidence>
<evidence type="ECO:0000256" key="2">
    <source>
        <dbReference type="ARBA" id="ARBA00006763"/>
    </source>
</evidence>
<dbReference type="RefSeq" id="WP_147164492.1">
    <property type="nucleotide sequence ID" value="NZ_BJZO01000080.1"/>
</dbReference>
<dbReference type="PANTHER" id="PTHR31223">
    <property type="entry name" value="LOG FAMILY PROTEIN YJL055W"/>
    <property type="match status" value="1"/>
</dbReference>
<dbReference type="NCBIfam" id="TIGR00730">
    <property type="entry name" value="Rossman fold protein, TIGR00730 family"/>
    <property type="match status" value="1"/>
</dbReference>
<dbReference type="Gene3D" id="3.40.50.450">
    <property type="match status" value="1"/>
</dbReference>
<dbReference type="GO" id="GO:0005829">
    <property type="term" value="C:cytosol"/>
    <property type="evidence" value="ECO:0007669"/>
    <property type="project" value="TreeGrafter"/>
</dbReference>
<keyword evidence="3 4" id="KW-0378">Hydrolase</keyword>
<gene>
    <name evidence="4" type="ORF">ROR02_25960</name>
</gene>
<evidence type="ECO:0000313" key="4">
    <source>
        <dbReference type="EMBL" id="GEO82465.1"/>
    </source>
</evidence>
<dbReference type="GO" id="GO:0008714">
    <property type="term" value="F:AMP nucleosidase activity"/>
    <property type="evidence" value="ECO:0007669"/>
    <property type="project" value="UniProtKB-EC"/>
</dbReference>
<sequence length="197" mass="21248">MTALRSLCVFCGSAPGGDPRFMAQARLLGTRLAEAGVTLVFGAGNVGLMGGVALAALEAGGEVVGVIPEHLTRVETPDAERMELHVVGSMHERKRLMFDRSDAVCILPGGIGTLDETFEILTWRQLGLHDRPVILVNVAGYWDGLVALVDRVVSDGFAKPHARDLFTLVDDVEAVLPAVRAELAAPRHREEARIERF</sequence>
<evidence type="ECO:0000313" key="5">
    <source>
        <dbReference type="Proteomes" id="UP000321567"/>
    </source>
</evidence>
<evidence type="ECO:0000256" key="3">
    <source>
        <dbReference type="RuleBase" id="RU363015"/>
    </source>
</evidence>
<dbReference type="GO" id="GO:0009691">
    <property type="term" value="P:cytokinin biosynthetic process"/>
    <property type="evidence" value="ECO:0007669"/>
    <property type="project" value="UniProtKB-UniRule"/>
</dbReference>
<keyword evidence="5" id="KW-1185">Reference proteome</keyword>
<accession>A0A512HAK2</accession>
<dbReference type="Pfam" id="PF03641">
    <property type="entry name" value="Lysine_decarbox"/>
    <property type="match status" value="1"/>
</dbReference>
<dbReference type="InterPro" id="IPR031100">
    <property type="entry name" value="LOG_fam"/>
</dbReference>
<comment type="similarity">
    <text evidence="2 3">Belongs to the LOG family.</text>
</comment>
<comment type="caution">
    <text evidence="4">The sequence shown here is derived from an EMBL/GenBank/DDBJ whole genome shotgun (WGS) entry which is preliminary data.</text>
</comment>
<dbReference type="OrthoDB" id="9801098at2"/>
<name>A0A512HAK2_9PROT</name>
<dbReference type="InterPro" id="IPR005269">
    <property type="entry name" value="LOG"/>
</dbReference>
<dbReference type="PANTHER" id="PTHR31223:SF70">
    <property type="entry name" value="LOG FAMILY PROTEIN YJL055W"/>
    <property type="match status" value="1"/>
</dbReference>
<comment type="catalytic activity">
    <reaction evidence="1">
        <text>AMP + H2O = D-ribose 5-phosphate + adenine</text>
        <dbReference type="Rhea" id="RHEA:20129"/>
        <dbReference type="ChEBI" id="CHEBI:15377"/>
        <dbReference type="ChEBI" id="CHEBI:16708"/>
        <dbReference type="ChEBI" id="CHEBI:78346"/>
        <dbReference type="ChEBI" id="CHEBI:456215"/>
        <dbReference type="EC" id="3.2.2.4"/>
    </reaction>
</comment>
<organism evidence="4 5">
    <name type="scientific">Pararhodospirillum oryzae</name>
    <dbReference type="NCBI Taxonomy" id="478448"/>
    <lineage>
        <taxon>Bacteria</taxon>
        <taxon>Pseudomonadati</taxon>
        <taxon>Pseudomonadota</taxon>
        <taxon>Alphaproteobacteria</taxon>
        <taxon>Rhodospirillales</taxon>
        <taxon>Rhodospirillaceae</taxon>
        <taxon>Pararhodospirillum</taxon>
    </lineage>
</organism>
<dbReference type="EC" id="3.2.2.n1" evidence="3"/>
<dbReference type="SUPFAM" id="SSF102405">
    <property type="entry name" value="MCP/YpsA-like"/>
    <property type="match status" value="1"/>
</dbReference>